<evidence type="ECO:0000256" key="1">
    <source>
        <dbReference type="SAM" id="Phobius"/>
    </source>
</evidence>
<sequence>MTTDPFWTGPDEAPEWATAVPEAPRASSQQRREIAGGVLLVLAGIGLWILVPAWPSRDSIDG</sequence>
<evidence type="ECO:0000313" key="2">
    <source>
        <dbReference type="EMBL" id="GAA1730984.1"/>
    </source>
</evidence>
<accession>A0ABP4VPJ5</accession>
<dbReference type="RefSeq" id="WP_344198273.1">
    <property type="nucleotide sequence ID" value="NZ_BAAAME010000002.1"/>
</dbReference>
<dbReference type="EMBL" id="BAAAME010000002">
    <property type="protein sequence ID" value="GAA1730984.1"/>
    <property type="molecule type" value="Genomic_DNA"/>
</dbReference>
<dbReference type="Proteomes" id="UP001501057">
    <property type="component" value="Unassembled WGS sequence"/>
</dbReference>
<keyword evidence="1" id="KW-1133">Transmembrane helix</keyword>
<proteinExistence type="predicted"/>
<comment type="caution">
    <text evidence="2">The sequence shown here is derived from an EMBL/GenBank/DDBJ whole genome shotgun (WGS) entry which is preliminary data.</text>
</comment>
<reference evidence="3" key="1">
    <citation type="journal article" date="2019" name="Int. J. Syst. Evol. Microbiol.">
        <title>The Global Catalogue of Microorganisms (GCM) 10K type strain sequencing project: providing services to taxonomists for standard genome sequencing and annotation.</title>
        <authorList>
            <consortium name="The Broad Institute Genomics Platform"/>
            <consortium name="The Broad Institute Genome Sequencing Center for Infectious Disease"/>
            <person name="Wu L."/>
            <person name="Ma J."/>
        </authorList>
    </citation>
    <scope>NUCLEOTIDE SEQUENCE [LARGE SCALE GENOMIC DNA]</scope>
    <source>
        <strain evidence="3">JCM 13518</strain>
    </source>
</reference>
<gene>
    <name evidence="2" type="ORF">GCM10009710_09480</name>
</gene>
<protein>
    <submittedName>
        <fullName evidence="2">Uncharacterized protein</fullName>
    </submittedName>
</protein>
<feature type="transmembrane region" description="Helical" evidence="1">
    <location>
        <begin position="34"/>
        <end position="54"/>
    </location>
</feature>
<name>A0ABP4VPJ5_9ACTN</name>
<evidence type="ECO:0000313" key="3">
    <source>
        <dbReference type="Proteomes" id="UP001501057"/>
    </source>
</evidence>
<keyword evidence="1" id="KW-0812">Transmembrane</keyword>
<organism evidence="2 3">
    <name type="scientific">Aeromicrobium alkaliterrae</name>
    <dbReference type="NCBI Taxonomy" id="302168"/>
    <lineage>
        <taxon>Bacteria</taxon>
        <taxon>Bacillati</taxon>
        <taxon>Actinomycetota</taxon>
        <taxon>Actinomycetes</taxon>
        <taxon>Propionibacteriales</taxon>
        <taxon>Nocardioidaceae</taxon>
        <taxon>Aeromicrobium</taxon>
    </lineage>
</organism>
<keyword evidence="1" id="KW-0472">Membrane</keyword>
<keyword evidence="3" id="KW-1185">Reference proteome</keyword>